<dbReference type="EMBL" id="BFAD01000009">
    <property type="protein sequence ID" value="GBE86591.1"/>
    <property type="molecule type" value="Genomic_DNA"/>
</dbReference>
<organism evidence="1 2">
    <name type="scientific">Sparassis crispa</name>
    <dbReference type="NCBI Taxonomy" id="139825"/>
    <lineage>
        <taxon>Eukaryota</taxon>
        <taxon>Fungi</taxon>
        <taxon>Dikarya</taxon>
        <taxon>Basidiomycota</taxon>
        <taxon>Agaricomycotina</taxon>
        <taxon>Agaricomycetes</taxon>
        <taxon>Polyporales</taxon>
        <taxon>Sparassidaceae</taxon>
        <taxon>Sparassis</taxon>
    </lineage>
</organism>
<comment type="caution">
    <text evidence="1">The sequence shown here is derived from an EMBL/GenBank/DDBJ whole genome shotgun (WGS) entry which is preliminary data.</text>
</comment>
<name>A0A401GWK1_9APHY</name>
<evidence type="ECO:0000313" key="1">
    <source>
        <dbReference type="EMBL" id="GBE86591.1"/>
    </source>
</evidence>
<dbReference type="AlphaFoldDB" id="A0A401GWK1"/>
<dbReference type="RefSeq" id="XP_027617504.1">
    <property type="nucleotide sequence ID" value="XM_027761703.1"/>
</dbReference>
<reference evidence="1 2" key="1">
    <citation type="journal article" date="2018" name="Sci. Rep.">
        <title>Genome sequence of the cauliflower mushroom Sparassis crispa (Hanabiratake) and its association with beneficial usage.</title>
        <authorList>
            <person name="Kiyama R."/>
            <person name="Furutani Y."/>
            <person name="Kawaguchi K."/>
            <person name="Nakanishi T."/>
        </authorList>
    </citation>
    <scope>NUCLEOTIDE SEQUENCE [LARGE SCALE GENOMIC DNA]</scope>
</reference>
<sequence>MWILTDLSDFVRPGAQMAQKTSRVDSPTSSSVVFAAPPSIDVDHESLLSPPSLLSVPASSSVRYAYLRLGRLFTAARAIGLKRELNYVVESRAVPSDMDPLLPYTPTQPA</sequence>
<dbReference type="Proteomes" id="UP000287166">
    <property type="component" value="Unassembled WGS sequence"/>
</dbReference>
<dbReference type="GeneID" id="38783508"/>
<accession>A0A401GWK1</accession>
<keyword evidence="2" id="KW-1185">Reference proteome</keyword>
<gene>
    <name evidence="1" type="ORF">SCP_0904700</name>
</gene>
<proteinExistence type="predicted"/>
<evidence type="ECO:0000313" key="2">
    <source>
        <dbReference type="Proteomes" id="UP000287166"/>
    </source>
</evidence>
<protein>
    <submittedName>
        <fullName evidence="1">Uncharacterized protein</fullName>
    </submittedName>
</protein>
<dbReference type="InParanoid" id="A0A401GWK1"/>